<evidence type="ECO:0000256" key="2">
    <source>
        <dbReference type="ARBA" id="ARBA00022801"/>
    </source>
</evidence>
<gene>
    <name evidence="4" type="ORF">Aple_056930</name>
</gene>
<dbReference type="PROSITE" id="PS51462">
    <property type="entry name" value="NUDIX"/>
    <property type="match status" value="1"/>
</dbReference>
<proteinExistence type="inferred from homology"/>
<keyword evidence="2" id="KW-0378">Hydrolase</keyword>
<name>A0A5M3XNK5_9ACTN</name>
<dbReference type="RefSeq" id="WP_155347739.1">
    <property type="nucleotide sequence ID" value="NZ_BAAAHM010000009.1"/>
</dbReference>
<dbReference type="PANTHER" id="PTHR43736">
    <property type="entry name" value="ADP-RIBOSE PYROPHOSPHATASE"/>
    <property type="match status" value="1"/>
</dbReference>
<organism evidence="4 5">
    <name type="scientific">Acrocarpospora pleiomorpha</name>
    <dbReference type="NCBI Taxonomy" id="90975"/>
    <lineage>
        <taxon>Bacteria</taxon>
        <taxon>Bacillati</taxon>
        <taxon>Actinomycetota</taxon>
        <taxon>Actinomycetes</taxon>
        <taxon>Streptosporangiales</taxon>
        <taxon>Streptosporangiaceae</taxon>
        <taxon>Acrocarpospora</taxon>
    </lineage>
</organism>
<reference evidence="4 5" key="1">
    <citation type="submission" date="2019-10" db="EMBL/GenBank/DDBJ databases">
        <title>Whole genome shotgun sequence of Acrocarpospora pleiomorpha NBRC 16267.</title>
        <authorList>
            <person name="Ichikawa N."/>
            <person name="Kimura A."/>
            <person name="Kitahashi Y."/>
            <person name="Komaki H."/>
            <person name="Oguchi A."/>
        </authorList>
    </citation>
    <scope>NUCLEOTIDE SEQUENCE [LARGE SCALE GENOMIC DNA]</scope>
    <source>
        <strain evidence="4 5">NBRC 16267</strain>
    </source>
</reference>
<dbReference type="CDD" id="cd04683">
    <property type="entry name" value="NUDIX_Hydrolase"/>
    <property type="match status" value="1"/>
</dbReference>
<evidence type="ECO:0000259" key="3">
    <source>
        <dbReference type="PROSITE" id="PS51462"/>
    </source>
</evidence>
<dbReference type="OrthoDB" id="21342at2"/>
<dbReference type="PROSITE" id="PS00893">
    <property type="entry name" value="NUDIX_BOX"/>
    <property type="match status" value="1"/>
</dbReference>
<dbReference type="EMBL" id="BLAF01000034">
    <property type="protein sequence ID" value="GES22794.1"/>
    <property type="molecule type" value="Genomic_DNA"/>
</dbReference>
<comment type="caution">
    <text evidence="4">The sequence shown here is derived from an EMBL/GenBank/DDBJ whole genome shotgun (WGS) entry which is preliminary data.</text>
</comment>
<accession>A0A5M3XNK5</accession>
<dbReference type="SUPFAM" id="SSF55811">
    <property type="entry name" value="Nudix"/>
    <property type="match status" value="1"/>
</dbReference>
<feature type="domain" description="Nudix hydrolase" evidence="3">
    <location>
        <begin position="4"/>
        <end position="139"/>
    </location>
</feature>
<protein>
    <recommendedName>
        <fullName evidence="3">Nudix hydrolase domain-containing protein</fullName>
    </recommendedName>
</protein>
<dbReference type="Pfam" id="PF00293">
    <property type="entry name" value="NUDIX"/>
    <property type="match status" value="1"/>
</dbReference>
<dbReference type="InterPro" id="IPR020084">
    <property type="entry name" value="NUDIX_hydrolase_CS"/>
</dbReference>
<dbReference type="InterPro" id="IPR015797">
    <property type="entry name" value="NUDIX_hydrolase-like_dom_sf"/>
</dbReference>
<evidence type="ECO:0000256" key="1">
    <source>
        <dbReference type="ARBA" id="ARBA00005582"/>
    </source>
</evidence>
<evidence type="ECO:0000313" key="4">
    <source>
        <dbReference type="EMBL" id="GES22794.1"/>
    </source>
</evidence>
<dbReference type="GO" id="GO:0016787">
    <property type="term" value="F:hydrolase activity"/>
    <property type="evidence" value="ECO:0007669"/>
    <property type="project" value="UniProtKB-KW"/>
</dbReference>
<dbReference type="InterPro" id="IPR000086">
    <property type="entry name" value="NUDIX_hydrolase_dom"/>
</dbReference>
<keyword evidence="5" id="KW-1185">Reference proteome</keyword>
<dbReference type="Proteomes" id="UP000377595">
    <property type="component" value="Unassembled WGS sequence"/>
</dbReference>
<dbReference type="PANTHER" id="PTHR43736:SF1">
    <property type="entry name" value="DIHYDRONEOPTERIN TRIPHOSPHATE DIPHOSPHATASE"/>
    <property type="match status" value="1"/>
</dbReference>
<dbReference type="Gene3D" id="3.90.79.10">
    <property type="entry name" value="Nucleoside Triphosphate Pyrophosphohydrolase"/>
    <property type="match status" value="1"/>
</dbReference>
<sequence>MTQRQQVTVDVHVILEQTGHILLCLRAGTGYADGLYCLPSGHLDEGETIVDCAIREAREEVGITIDPKHLQPATVLHHLSPEGRPRVGFFFVTHTWTGEPTNAEPSKCAKVDWVPADLLPDNTVPYTMAGVAHYLAGKTVGLHGW</sequence>
<dbReference type="AlphaFoldDB" id="A0A5M3XNK5"/>
<comment type="similarity">
    <text evidence="1">Belongs to the Nudix hydrolase family.</text>
</comment>
<evidence type="ECO:0000313" key="5">
    <source>
        <dbReference type="Proteomes" id="UP000377595"/>
    </source>
</evidence>